<organism evidence="16 17">
    <name type="scientific">Lepeophtheirus salmonis</name>
    <name type="common">Salmon louse</name>
    <name type="synonym">Caligus salmonis</name>
    <dbReference type="NCBI Taxonomy" id="72036"/>
    <lineage>
        <taxon>Eukaryota</taxon>
        <taxon>Metazoa</taxon>
        <taxon>Ecdysozoa</taxon>
        <taxon>Arthropoda</taxon>
        <taxon>Crustacea</taxon>
        <taxon>Multicrustacea</taxon>
        <taxon>Hexanauplia</taxon>
        <taxon>Copepoda</taxon>
        <taxon>Siphonostomatoida</taxon>
        <taxon>Caligidae</taxon>
        <taxon>Lepeophtheirus</taxon>
    </lineage>
</organism>
<sequence length="586" mass="66809">MVDTSSLCLMMVYEEGRAQLSGGITDGGFCFGCFFWVLPLNNLLNKDINEEDEHKCDDEGIERDEDDHEELESFNEISKNILSVCASHLALGSEADVHYKAKLKTQEELQALGLTDWARLWCQIMRDMRLGVKLKKISYTKTPIEFELTPYEILMDDIRSKNYKLNKVPPPRTSSLSLTAKQDAHEIILEFIRSRPPLKPASRRTLPPCRRESTPAELLMESIRNTDLIKKHSKLSNQSPDGDSQKKVIKVDESLKSEILNFEDDDVKNTKKNNRRSMVENSLNLASIVKNNPCRRTQSFCGNSTYKNKRSRSRPRRKLFIDTHFSALTDTSSSPISTPEAESLPGSPNFDSGSFDFDDSIECSLNTSQMHASLQSEFLSSEQWETALQTLHLSFEEVVHIRSVLTKAEMEGLPLDGTFKEDVEKRKGKTMIQDQIRNTLYTVCFLCMRTRFGIFTWSHKCQMCQQFVCNKCSSKMNIPLEHFSYSPHSSNSSSSRKNNTTNNNKASPGGCSSDEEYEYSKSSSSLTSSILRANQLKKHSKLLICTDCREMVLQVIRTQQTARRVEMSKSFYLNLSPNYSGKEELY</sequence>
<keyword evidence="7" id="KW-0963">Cytoplasm</keyword>
<dbReference type="Gene3D" id="3.30.40.10">
    <property type="entry name" value="Zinc/RING finger domain, C3HC4 (zinc finger)"/>
    <property type="match status" value="1"/>
</dbReference>
<dbReference type="InterPro" id="IPR011011">
    <property type="entry name" value="Znf_FYVE_PHD"/>
</dbReference>
<dbReference type="GO" id="GO:0030659">
    <property type="term" value="C:cytoplasmic vesicle membrane"/>
    <property type="evidence" value="ECO:0007669"/>
    <property type="project" value="UniProtKB-SubCell"/>
</dbReference>
<dbReference type="GO" id="GO:0051295">
    <property type="term" value="P:establishment of meiotic spindle localization"/>
    <property type="evidence" value="ECO:0007669"/>
    <property type="project" value="TreeGrafter"/>
</dbReference>
<dbReference type="PANTHER" id="PTHR21345">
    <property type="entry name" value="SPIRE"/>
    <property type="match status" value="1"/>
</dbReference>
<evidence type="ECO:0000313" key="16">
    <source>
        <dbReference type="EMBL" id="CAF2937126.1"/>
    </source>
</evidence>
<dbReference type="Pfam" id="PF16474">
    <property type="entry name" value="KIND"/>
    <property type="match status" value="1"/>
</dbReference>
<evidence type="ECO:0000256" key="2">
    <source>
        <dbReference type="ARBA" id="ARBA00004245"/>
    </source>
</evidence>
<evidence type="ECO:0000256" key="4">
    <source>
        <dbReference type="ARBA" id="ARBA00010956"/>
    </source>
</evidence>
<keyword evidence="17" id="KW-1185">Reference proteome</keyword>
<dbReference type="Gene3D" id="1.10.510.10">
    <property type="entry name" value="Transferase(Phosphotransferase) domain 1"/>
    <property type="match status" value="1"/>
</dbReference>
<keyword evidence="13" id="KW-0968">Cytoplasmic vesicle</keyword>
<proteinExistence type="inferred from homology"/>
<dbReference type="PANTHER" id="PTHR21345:SF3">
    <property type="entry name" value="PROTEIN SPIRE"/>
    <property type="match status" value="1"/>
</dbReference>
<comment type="subcellular location">
    <subcellularLocation>
        <location evidence="3">Cell membrane</location>
        <topology evidence="3">Peripheral membrane protein</topology>
        <orientation evidence="3">Cytoplasmic side</orientation>
    </subcellularLocation>
    <subcellularLocation>
        <location evidence="2">Cytoplasm</location>
        <location evidence="2">Cytoskeleton</location>
    </subcellularLocation>
    <subcellularLocation>
        <location evidence="1">Cytoplasmic vesicle membrane</location>
        <topology evidence="1">Peripheral membrane protein</topology>
        <orientation evidence="1">Cytoplasmic side</orientation>
    </subcellularLocation>
</comment>
<evidence type="ECO:0000256" key="14">
    <source>
        <dbReference type="SAM" id="MobiDB-lite"/>
    </source>
</evidence>
<keyword evidence="12" id="KW-0206">Cytoskeleton</keyword>
<evidence type="ECO:0000256" key="12">
    <source>
        <dbReference type="ARBA" id="ARBA00023212"/>
    </source>
</evidence>
<evidence type="ECO:0000256" key="11">
    <source>
        <dbReference type="ARBA" id="ARBA00023203"/>
    </source>
</evidence>
<evidence type="ECO:0000256" key="7">
    <source>
        <dbReference type="ARBA" id="ARBA00022490"/>
    </source>
</evidence>
<gene>
    <name evidence="16" type="ORF">LSAA_10407</name>
</gene>
<dbReference type="GO" id="GO:0005856">
    <property type="term" value="C:cytoskeleton"/>
    <property type="evidence" value="ECO:0007669"/>
    <property type="project" value="UniProtKB-SubCell"/>
</dbReference>
<comment type="similarity">
    <text evidence="4">Belongs to the spire family.</text>
</comment>
<dbReference type="GO" id="GO:0036089">
    <property type="term" value="P:cleavage furrow formation"/>
    <property type="evidence" value="ECO:0007669"/>
    <property type="project" value="TreeGrafter"/>
</dbReference>
<dbReference type="GO" id="GO:0005886">
    <property type="term" value="C:plasma membrane"/>
    <property type="evidence" value="ECO:0007669"/>
    <property type="project" value="UniProtKB-SubCell"/>
</dbReference>
<evidence type="ECO:0000256" key="9">
    <source>
        <dbReference type="ARBA" id="ARBA00022927"/>
    </source>
</evidence>
<dbReference type="GO" id="GO:0030041">
    <property type="term" value="P:actin filament polymerization"/>
    <property type="evidence" value="ECO:0007669"/>
    <property type="project" value="TreeGrafter"/>
</dbReference>
<name>A0A7R8H990_LEPSM</name>
<keyword evidence="8" id="KW-0677">Repeat</keyword>
<evidence type="ECO:0000256" key="1">
    <source>
        <dbReference type="ARBA" id="ARBA00004180"/>
    </source>
</evidence>
<evidence type="ECO:0000256" key="6">
    <source>
        <dbReference type="ARBA" id="ARBA00022475"/>
    </source>
</evidence>
<dbReference type="GO" id="GO:0051639">
    <property type="term" value="P:actin filament network formation"/>
    <property type="evidence" value="ECO:0007669"/>
    <property type="project" value="TreeGrafter"/>
</dbReference>
<evidence type="ECO:0000256" key="3">
    <source>
        <dbReference type="ARBA" id="ARBA00004413"/>
    </source>
</evidence>
<dbReference type="GO" id="GO:0045010">
    <property type="term" value="P:actin nucleation"/>
    <property type="evidence" value="ECO:0007669"/>
    <property type="project" value="InterPro"/>
</dbReference>
<dbReference type="GO" id="GO:0005938">
    <property type="term" value="C:cell cortex"/>
    <property type="evidence" value="ECO:0007669"/>
    <property type="project" value="TreeGrafter"/>
</dbReference>
<reference evidence="16" key="1">
    <citation type="submission" date="2021-02" db="EMBL/GenBank/DDBJ databases">
        <authorList>
            <person name="Bekaert M."/>
        </authorList>
    </citation>
    <scope>NUCLEOTIDE SEQUENCE</scope>
    <source>
        <strain evidence="16">IoA-00</strain>
    </source>
</reference>
<dbReference type="InterPro" id="IPR029901">
    <property type="entry name" value="Spire"/>
</dbReference>
<feature type="region of interest" description="Disordered" evidence="14">
    <location>
        <begin position="485"/>
        <end position="516"/>
    </location>
</feature>
<evidence type="ECO:0000256" key="8">
    <source>
        <dbReference type="ARBA" id="ARBA00022737"/>
    </source>
</evidence>
<protein>
    <submittedName>
        <fullName evidence="16">SPIR</fullName>
    </submittedName>
</protein>
<feature type="domain" description="KIND" evidence="15">
    <location>
        <begin position="42"/>
        <end position="104"/>
    </location>
</feature>
<dbReference type="Proteomes" id="UP000675881">
    <property type="component" value="Chromosome 5"/>
</dbReference>
<dbReference type="GO" id="GO:0003779">
    <property type="term" value="F:actin binding"/>
    <property type="evidence" value="ECO:0007669"/>
    <property type="project" value="UniProtKB-KW"/>
</dbReference>
<evidence type="ECO:0000313" key="17">
    <source>
        <dbReference type="Proteomes" id="UP000675881"/>
    </source>
</evidence>
<dbReference type="GO" id="GO:0015031">
    <property type="term" value="P:protein transport"/>
    <property type="evidence" value="ECO:0007669"/>
    <property type="project" value="UniProtKB-KW"/>
</dbReference>
<evidence type="ECO:0000259" key="15">
    <source>
        <dbReference type="Pfam" id="PF16474"/>
    </source>
</evidence>
<dbReference type="InterPro" id="IPR011019">
    <property type="entry name" value="KIND_dom"/>
</dbReference>
<dbReference type="GO" id="GO:0008017">
    <property type="term" value="F:microtubule binding"/>
    <property type="evidence" value="ECO:0007669"/>
    <property type="project" value="TreeGrafter"/>
</dbReference>
<dbReference type="GO" id="GO:0040038">
    <property type="term" value="P:polar body extrusion after meiotic divisions"/>
    <property type="evidence" value="ECO:0007669"/>
    <property type="project" value="TreeGrafter"/>
</dbReference>
<feature type="compositionally biased region" description="Low complexity" evidence="14">
    <location>
        <begin position="489"/>
        <end position="505"/>
    </location>
</feature>
<evidence type="ECO:0000256" key="5">
    <source>
        <dbReference type="ARBA" id="ARBA00022448"/>
    </source>
</evidence>
<evidence type="ECO:0000256" key="10">
    <source>
        <dbReference type="ARBA" id="ARBA00023136"/>
    </source>
</evidence>
<dbReference type="EMBL" id="HG994584">
    <property type="protein sequence ID" value="CAF2937126.1"/>
    <property type="molecule type" value="Genomic_DNA"/>
</dbReference>
<dbReference type="OrthoDB" id="10043757at2759"/>
<dbReference type="CDD" id="cd22186">
    <property type="entry name" value="WH2_Spire1-2_r3"/>
    <property type="match status" value="1"/>
</dbReference>
<keyword evidence="6" id="KW-1003">Cell membrane</keyword>
<dbReference type="SUPFAM" id="SSF57903">
    <property type="entry name" value="FYVE/PHD zinc finger"/>
    <property type="match status" value="1"/>
</dbReference>
<dbReference type="InterPro" id="IPR013083">
    <property type="entry name" value="Znf_RING/FYVE/PHD"/>
</dbReference>
<accession>A0A7R8H990</accession>
<dbReference type="GO" id="GO:0048193">
    <property type="term" value="P:Golgi vesicle transport"/>
    <property type="evidence" value="ECO:0007669"/>
    <property type="project" value="TreeGrafter"/>
</dbReference>
<evidence type="ECO:0000256" key="13">
    <source>
        <dbReference type="ARBA" id="ARBA00023329"/>
    </source>
</evidence>
<keyword evidence="10" id="KW-0472">Membrane</keyword>
<keyword evidence="9" id="KW-0653">Protein transport</keyword>
<keyword evidence="11" id="KW-0009">Actin-binding</keyword>
<dbReference type="AlphaFoldDB" id="A0A7R8H990"/>
<keyword evidence="5" id="KW-0813">Transport</keyword>